<gene>
    <name evidence="1" type="ORF">M8C21_017906</name>
</gene>
<dbReference type="EMBL" id="JAMZMK010009853">
    <property type="protein sequence ID" value="KAI7734005.1"/>
    <property type="molecule type" value="Genomic_DNA"/>
</dbReference>
<reference evidence="1" key="1">
    <citation type="submission" date="2022-06" db="EMBL/GenBank/DDBJ databases">
        <title>Uncovering the hologenomic basis of an extraordinary plant invasion.</title>
        <authorList>
            <person name="Bieker V.C."/>
            <person name="Martin M.D."/>
            <person name="Gilbert T."/>
            <person name="Hodgins K."/>
            <person name="Battlay P."/>
            <person name="Petersen B."/>
            <person name="Wilson J."/>
        </authorList>
    </citation>
    <scope>NUCLEOTIDE SEQUENCE</scope>
    <source>
        <strain evidence="1">AA19_3_7</strain>
        <tissue evidence="1">Leaf</tissue>
    </source>
</reference>
<protein>
    <submittedName>
        <fullName evidence="1">Uncharacterized protein</fullName>
    </submittedName>
</protein>
<dbReference type="AlphaFoldDB" id="A0AAD5G9A6"/>
<name>A0AAD5G9A6_AMBAR</name>
<dbReference type="Proteomes" id="UP001206925">
    <property type="component" value="Unassembled WGS sequence"/>
</dbReference>
<sequence length="100" mass="11571">MVLGLVRVRPYKRLQVSWYKRLWANGIYLLLLAKMPPPYRLSKKHDFCDAAWCYQSAGSPNVQSHRPATIKSDESSGLWRDLNVTLTTTFGLMIGFYLYV</sequence>
<evidence type="ECO:0000313" key="2">
    <source>
        <dbReference type="Proteomes" id="UP001206925"/>
    </source>
</evidence>
<evidence type="ECO:0000313" key="1">
    <source>
        <dbReference type="EMBL" id="KAI7734005.1"/>
    </source>
</evidence>
<keyword evidence="2" id="KW-1185">Reference proteome</keyword>
<organism evidence="1 2">
    <name type="scientific">Ambrosia artemisiifolia</name>
    <name type="common">Common ragweed</name>
    <dbReference type="NCBI Taxonomy" id="4212"/>
    <lineage>
        <taxon>Eukaryota</taxon>
        <taxon>Viridiplantae</taxon>
        <taxon>Streptophyta</taxon>
        <taxon>Embryophyta</taxon>
        <taxon>Tracheophyta</taxon>
        <taxon>Spermatophyta</taxon>
        <taxon>Magnoliopsida</taxon>
        <taxon>eudicotyledons</taxon>
        <taxon>Gunneridae</taxon>
        <taxon>Pentapetalae</taxon>
        <taxon>asterids</taxon>
        <taxon>campanulids</taxon>
        <taxon>Asterales</taxon>
        <taxon>Asteraceae</taxon>
        <taxon>Asteroideae</taxon>
        <taxon>Heliantheae alliance</taxon>
        <taxon>Heliantheae</taxon>
        <taxon>Ambrosia</taxon>
    </lineage>
</organism>
<accession>A0AAD5G9A6</accession>
<proteinExistence type="predicted"/>
<comment type="caution">
    <text evidence="1">The sequence shown here is derived from an EMBL/GenBank/DDBJ whole genome shotgun (WGS) entry which is preliminary data.</text>
</comment>